<gene>
    <name evidence="2" type="ORF">H0235_015681</name>
</gene>
<evidence type="ECO:0000313" key="2">
    <source>
        <dbReference type="EMBL" id="KAF7399944.1"/>
    </source>
</evidence>
<sequence length="120" mass="13628">MRRGYDDCSTYGPLSPIAFDPFGPLIRSSTSILVKLSLNRHFRRESSRSKVDEEINEEEVCTLARLVEAKNGSSRLLQRRSLPFQEVDSPLHGCRSDHRLPNPLDVIGKRNDPSYPMSTL</sequence>
<proteinExistence type="predicted"/>
<protein>
    <submittedName>
        <fullName evidence="2">Uncharacterized protein</fullName>
    </submittedName>
</protein>
<accession>A0A834K7U2</accession>
<evidence type="ECO:0000256" key="1">
    <source>
        <dbReference type="SAM" id="MobiDB-lite"/>
    </source>
</evidence>
<evidence type="ECO:0000313" key="3">
    <source>
        <dbReference type="Proteomes" id="UP000600918"/>
    </source>
</evidence>
<keyword evidence="3" id="KW-1185">Reference proteome</keyword>
<comment type="caution">
    <text evidence="2">The sequence shown here is derived from an EMBL/GenBank/DDBJ whole genome shotgun (WGS) entry which is preliminary data.</text>
</comment>
<organism evidence="2 3">
    <name type="scientific">Vespula pensylvanica</name>
    <name type="common">Western yellow jacket</name>
    <name type="synonym">Wasp</name>
    <dbReference type="NCBI Taxonomy" id="30213"/>
    <lineage>
        <taxon>Eukaryota</taxon>
        <taxon>Metazoa</taxon>
        <taxon>Ecdysozoa</taxon>
        <taxon>Arthropoda</taxon>
        <taxon>Hexapoda</taxon>
        <taxon>Insecta</taxon>
        <taxon>Pterygota</taxon>
        <taxon>Neoptera</taxon>
        <taxon>Endopterygota</taxon>
        <taxon>Hymenoptera</taxon>
        <taxon>Apocrita</taxon>
        <taxon>Aculeata</taxon>
        <taxon>Vespoidea</taxon>
        <taxon>Vespidae</taxon>
        <taxon>Vespinae</taxon>
        <taxon>Vespula</taxon>
    </lineage>
</organism>
<dbReference type="AlphaFoldDB" id="A0A834K7U2"/>
<dbReference type="Proteomes" id="UP000600918">
    <property type="component" value="Unassembled WGS sequence"/>
</dbReference>
<feature type="region of interest" description="Disordered" evidence="1">
    <location>
        <begin position="88"/>
        <end position="120"/>
    </location>
</feature>
<reference evidence="2" key="1">
    <citation type="journal article" date="2020" name="G3 (Bethesda)">
        <title>High-Quality Assemblies for Three Invasive Social Wasps from the &lt;i&gt;Vespula&lt;/i&gt; Genus.</title>
        <authorList>
            <person name="Harrop T.W.R."/>
            <person name="Guhlin J."/>
            <person name="McLaughlin G.M."/>
            <person name="Permina E."/>
            <person name="Stockwell P."/>
            <person name="Gilligan J."/>
            <person name="Le Lec M.F."/>
            <person name="Gruber M.A.M."/>
            <person name="Quinn O."/>
            <person name="Lovegrove M."/>
            <person name="Duncan E.J."/>
            <person name="Remnant E.J."/>
            <person name="Van Eeckhoven J."/>
            <person name="Graham B."/>
            <person name="Knapp R.A."/>
            <person name="Langford K.W."/>
            <person name="Kronenberg Z."/>
            <person name="Press M.O."/>
            <person name="Eacker S.M."/>
            <person name="Wilson-Rankin E.E."/>
            <person name="Purcell J."/>
            <person name="Lester P.J."/>
            <person name="Dearden P.K."/>
        </authorList>
    </citation>
    <scope>NUCLEOTIDE SEQUENCE</scope>
    <source>
        <strain evidence="2">Volc-1</strain>
    </source>
</reference>
<name>A0A834K7U2_VESPE</name>
<dbReference type="EMBL" id="JACSDY010000018">
    <property type="protein sequence ID" value="KAF7399944.1"/>
    <property type="molecule type" value="Genomic_DNA"/>
</dbReference>